<dbReference type="EMBL" id="JAPFFF010000002">
    <property type="protein sequence ID" value="KAK8897111.1"/>
    <property type="molecule type" value="Genomic_DNA"/>
</dbReference>
<accession>A0ABR2L212</accession>
<keyword evidence="2" id="KW-1185">Reference proteome</keyword>
<reference evidence="1 2" key="1">
    <citation type="submission" date="2024-04" db="EMBL/GenBank/DDBJ databases">
        <title>Tritrichomonas musculus Genome.</title>
        <authorList>
            <person name="Alves-Ferreira E."/>
            <person name="Grigg M."/>
            <person name="Lorenzi H."/>
            <person name="Galac M."/>
        </authorList>
    </citation>
    <scope>NUCLEOTIDE SEQUENCE [LARGE SCALE GENOMIC DNA]</scope>
    <source>
        <strain evidence="1 2">EAF2021</strain>
    </source>
</reference>
<evidence type="ECO:0000313" key="1">
    <source>
        <dbReference type="EMBL" id="KAK8897111.1"/>
    </source>
</evidence>
<name>A0ABR2L212_9EUKA</name>
<gene>
    <name evidence="1" type="ORF">M9Y10_015045</name>
</gene>
<proteinExistence type="predicted"/>
<comment type="caution">
    <text evidence="1">The sequence shown here is derived from an EMBL/GenBank/DDBJ whole genome shotgun (WGS) entry which is preliminary data.</text>
</comment>
<dbReference type="Proteomes" id="UP001470230">
    <property type="component" value="Unassembled WGS sequence"/>
</dbReference>
<protein>
    <submittedName>
        <fullName evidence="1">Uncharacterized protein</fullName>
    </submittedName>
</protein>
<organism evidence="1 2">
    <name type="scientific">Tritrichomonas musculus</name>
    <dbReference type="NCBI Taxonomy" id="1915356"/>
    <lineage>
        <taxon>Eukaryota</taxon>
        <taxon>Metamonada</taxon>
        <taxon>Parabasalia</taxon>
        <taxon>Tritrichomonadida</taxon>
        <taxon>Tritrichomonadidae</taxon>
        <taxon>Tritrichomonas</taxon>
    </lineage>
</organism>
<evidence type="ECO:0000313" key="2">
    <source>
        <dbReference type="Proteomes" id="UP001470230"/>
    </source>
</evidence>
<sequence>MHTIKDDSKILISVPILDEKNFLKVTNPQVVPSELDGKTCYDNIDPDPIELDIKNYSKEIDESINTNYNLMIQHHFKKELSCNTKTALKQIIYEAFEFGLVTF</sequence>